<feature type="non-terminal residue" evidence="1">
    <location>
        <position position="1"/>
    </location>
</feature>
<dbReference type="AlphaFoldDB" id="A0A0K8T8W9"/>
<feature type="non-terminal residue" evidence="1">
    <location>
        <position position="106"/>
    </location>
</feature>
<evidence type="ECO:0000313" key="1">
    <source>
        <dbReference type="EMBL" id="JAG61979.1"/>
    </source>
</evidence>
<accession>A0A0K8T8W9</accession>
<name>A0A0K8T8W9_LYGHE</name>
<proteinExistence type="predicted"/>
<sequence length="106" mass="11589">GTHKKNSNGRFANVPKGVAIKVTNLTLATGLTTCQRDTCRSDLSPERQKIHNYELVAIVRGTQVEYAIAFRSKTTNNNVNVPEGPDSGPPDTLYSCLKGINCARRE</sequence>
<protein>
    <submittedName>
        <fullName evidence="1">Uncharacterized protein</fullName>
    </submittedName>
</protein>
<reference evidence="1" key="1">
    <citation type="submission" date="2014-09" db="EMBL/GenBank/DDBJ databases">
        <authorList>
            <person name="Magalhaes I.L.F."/>
            <person name="Oliveira U."/>
            <person name="Santos F.R."/>
            <person name="Vidigal T.H.D.A."/>
            <person name="Brescovit A.D."/>
            <person name="Santos A.J."/>
        </authorList>
    </citation>
    <scope>NUCLEOTIDE SEQUENCE</scope>
</reference>
<dbReference type="EMBL" id="GBRD01003842">
    <property type="protein sequence ID" value="JAG61979.1"/>
    <property type="molecule type" value="Transcribed_RNA"/>
</dbReference>
<organism evidence="1">
    <name type="scientific">Lygus hesperus</name>
    <name type="common">Western plant bug</name>
    <dbReference type="NCBI Taxonomy" id="30085"/>
    <lineage>
        <taxon>Eukaryota</taxon>
        <taxon>Metazoa</taxon>
        <taxon>Ecdysozoa</taxon>
        <taxon>Arthropoda</taxon>
        <taxon>Hexapoda</taxon>
        <taxon>Insecta</taxon>
        <taxon>Pterygota</taxon>
        <taxon>Neoptera</taxon>
        <taxon>Paraneoptera</taxon>
        <taxon>Hemiptera</taxon>
        <taxon>Heteroptera</taxon>
        <taxon>Panheteroptera</taxon>
        <taxon>Cimicomorpha</taxon>
        <taxon>Miridae</taxon>
        <taxon>Mirini</taxon>
        <taxon>Lygus</taxon>
    </lineage>
</organism>